<keyword evidence="2" id="KW-0805">Transcription regulation</keyword>
<keyword evidence="5" id="KW-0472">Membrane</keyword>
<evidence type="ECO:0000313" key="7">
    <source>
        <dbReference type="EMBL" id="GGF50905.1"/>
    </source>
</evidence>
<dbReference type="Pfam" id="PF03466">
    <property type="entry name" value="LysR_substrate"/>
    <property type="match status" value="1"/>
</dbReference>
<evidence type="ECO:0000256" key="4">
    <source>
        <dbReference type="ARBA" id="ARBA00023163"/>
    </source>
</evidence>
<dbReference type="SUPFAM" id="SSF53850">
    <property type="entry name" value="Periplasmic binding protein-like II"/>
    <property type="match status" value="1"/>
</dbReference>
<dbReference type="PRINTS" id="PR00039">
    <property type="entry name" value="HTHLYSR"/>
</dbReference>
<comment type="similarity">
    <text evidence="1">Belongs to the LysR transcriptional regulatory family.</text>
</comment>
<dbReference type="Gene3D" id="3.40.190.10">
    <property type="entry name" value="Periplasmic binding protein-like II"/>
    <property type="match status" value="2"/>
</dbReference>
<dbReference type="GO" id="GO:0003700">
    <property type="term" value="F:DNA-binding transcription factor activity"/>
    <property type="evidence" value="ECO:0007669"/>
    <property type="project" value="InterPro"/>
</dbReference>
<dbReference type="AlphaFoldDB" id="A0A8J2Z1Z5"/>
<dbReference type="InterPro" id="IPR000847">
    <property type="entry name" value="LysR_HTH_N"/>
</dbReference>
<comment type="caution">
    <text evidence="7">The sequence shown here is derived from an EMBL/GenBank/DDBJ whole genome shotgun (WGS) entry which is preliminary data.</text>
</comment>
<feature type="domain" description="HTH lysR-type" evidence="6">
    <location>
        <begin position="1"/>
        <end position="58"/>
    </location>
</feature>
<reference evidence="7" key="1">
    <citation type="journal article" date="2014" name="Int. J. Syst. Evol. Microbiol.">
        <title>Complete genome sequence of Corynebacterium casei LMG S-19264T (=DSM 44701T), isolated from a smear-ripened cheese.</title>
        <authorList>
            <consortium name="US DOE Joint Genome Institute (JGI-PGF)"/>
            <person name="Walter F."/>
            <person name="Albersmeier A."/>
            <person name="Kalinowski J."/>
            <person name="Ruckert C."/>
        </authorList>
    </citation>
    <scope>NUCLEOTIDE SEQUENCE</scope>
    <source>
        <strain evidence="7">CGMCC 1.15725</strain>
    </source>
</reference>
<feature type="transmembrane region" description="Helical" evidence="5">
    <location>
        <begin position="229"/>
        <end position="252"/>
    </location>
</feature>
<keyword evidence="3" id="KW-0238">DNA-binding</keyword>
<evidence type="ECO:0000259" key="6">
    <source>
        <dbReference type="PROSITE" id="PS50931"/>
    </source>
</evidence>
<gene>
    <name evidence="7" type="ORF">GCM10011611_66660</name>
</gene>
<reference evidence="7" key="2">
    <citation type="submission" date="2020-09" db="EMBL/GenBank/DDBJ databases">
        <authorList>
            <person name="Sun Q."/>
            <person name="Zhou Y."/>
        </authorList>
    </citation>
    <scope>NUCLEOTIDE SEQUENCE</scope>
    <source>
        <strain evidence="7">CGMCC 1.15725</strain>
    </source>
</reference>
<proteinExistence type="inferred from homology"/>
<dbReference type="GO" id="GO:0003677">
    <property type="term" value="F:DNA binding"/>
    <property type="evidence" value="ECO:0007669"/>
    <property type="project" value="UniProtKB-KW"/>
</dbReference>
<dbReference type="PROSITE" id="PS50931">
    <property type="entry name" value="HTH_LYSR"/>
    <property type="match status" value="1"/>
</dbReference>
<evidence type="ECO:0000313" key="8">
    <source>
        <dbReference type="Proteomes" id="UP000646365"/>
    </source>
</evidence>
<keyword evidence="5" id="KW-0812">Transmembrane</keyword>
<dbReference type="InterPro" id="IPR005119">
    <property type="entry name" value="LysR_subst-bd"/>
</dbReference>
<sequence>MELRHLRYFCAVAEDRHVTRAAERLHVSQSALTQQIKALEEELDTPLLRRVGRGIELTEAGLAFWREAQLILDRVPAAKLIAQETARGLAGRLAIGMTETASFAPPVTAVMKQARERWPQVEFSLIQGRSNELVAALEERRIDVAFMRSPAPATDTLQWRPFLSEGLVVVLPDAHRLAARRSADLADLVEEPLILPRGRSGAGTMRARIAAAFAALGHAPRIVQETPEYVMAINLAAAGFGIALVPAVLAGLRRDGVVYRPLRTSPPLVTEIILVTRSGDPAPVVANFAALCAECGSRADDAGSRSP</sequence>
<protein>
    <submittedName>
        <fullName evidence="7">LysR family transcriptional regulator</fullName>
    </submittedName>
</protein>
<keyword evidence="4" id="KW-0804">Transcription</keyword>
<name>A0A8J2Z1Z5_9PROT</name>
<keyword evidence="5" id="KW-1133">Transmembrane helix</keyword>
<dbReference type="Gene3D" id="1.10.10.10">
    <property type="entry name" value="Winged helix-like DNA-binding domain superfamily/Winged helix DNA-binding domain"/>
    <property type="match status" value="1"/>
</dbReference>
<dbReference type="EMBL" id="BMJQ01000036">
    <property type="protein sequence ID" value="GGF50905.1"/>
    <property type="molecule type" value="Genomic_DNA"/>
</dbReference>
<dbReference type="PANTHER" id="PTHR30346">
    <property type="entry name" value="TRANSCRIPTIONAL DUAL REGULATOR HCAR-RELATED"/>
    <property type="match status" value="1"/>
</dbReference>
<dbReference type="GO" id="GO:0032993">
    <property type="term" value="C:protein-DNA complex"/>
    <property type="evidence" value="ECO:0007669"/>
    <property type="project" value="TreeGrafter"/>
</dbReference>
<evidence type="ECO:0000256" key="5">
    <source>
        <dbReference type="SAM" id="Phobius"/>
    </source>
</evidence>
<organism evidence="7 8">
    <name type="scientific">Aliidongia dinghuensis</name>
    <dbReference type="NCBI Taxonomy" id="1867774"/>
    <lineage>
        <taxon>Bacteria</taxon>
        <taxon>Pseudomonadati</taxon>
        <taxon>Pseudomonadota</taxon>
        <taxon>Alphaproteobacteria</taxon>
        <taxon>Rhodospirillales</taxon>
        <taxon>Dongiaceae</taxon>
        <taxon>Aliidongia</taxon>
    </lineage>
</organism>
<accession>A0A8J2Z1Z5</accession>
<evidence type="ECO:0000256" key="1">
    <source>
        <dbReference type="ARBA" id="ARBA00009437"/>
    </source>
</evidence>
<dbReference type="Pfam" id="PF00126">
    <property type="entry name" value="HTH_1"/>
    <property type="match status" value="1"/>
</dbReference>
<dbReference type="Proteomes" id="UP000646365">
    <property type="component" value="Unassembled WGS sequence"/>
</dbReference>
<keyword evidence="8" id="KW-1185">Reference proteome</keyword>
<dbReference type="InterPro" id="IPR036388">
    <property type="entry name" value="WH-like_DNA-bd_sf"/>
</dbReference>
<evidence type="ECO:0000256" key="3">
    <source>
        <dbReference type="ARBA" id="ARBA00023125"/>
    </source>
</evidence>
<dbReference type="InterPro" id="IPR036390">
    <property type="entry name" value="WH_DNA-bd_sf"/>
</dbReference>
<dbReference type="RefSeq" id="WP_189052539.1">
    <property type="nucleotide sequence ID" value="NZ_BMJQ01000036.1"/>
</dbReference>
<dbReference type="FunFam" id="1.10.10.10:FF:000001">
    <property type="entry name" value="LysR family transcriptional regulator"/>
    <property type="match status" value="1"/>
</dbReference>
<evidence type="ECO:0000256" key="2">
    <source>
        <dbReference type="ARBA" id="ARBA00023015"/>
    </source>
</evidence>
<dbReference type="PANTHER" id="PTHR30346:SF30">
    <property type="entry name" value="SMALL NEUTRAL PROTEASE REGULATORY PROTEIN"/>
    <property type="match status" value="1"/>
</dbReference>
<dbReference type="SUPFAM" id="SSF46785">
    <property type="entry name" value="Winged helix' DNA-binding domain"/>
    <property type="match status" value="1"/>
</dbReference>